<dbReference type="Gene3D" id="3.40.50.970">
    <property type="match status" value="1"/>
</dbReference>
<accession>A0A6J6DJS9</accession>
<dbReference type="AlphaFoldDB" id="A0A6J6DJS9"/>
<feature type="domain" description="Dehydrogenase E1 component" evidence="2">
    <location>
        <begin position="43"/>
        <end position="307"/>
    </location>
</feature>
<dbReference type="EMBL" id="CAEZTM010000006">
    <property type="protein sequence ID" value="CAB4563119.1"/>
    <property type="molecule type" value="Genomic_DNA"/>
</dbReference>
<dbReference type="CDD" id="cd02000">
    <property type="entry name" value="TPP_E1_PDC_ADC_BCADC"/>
    <property type="match status" value="1"/>
</dbReference>
<organism evidence="3">
    <name type="scientific">freshwater metagenome</name>
    <dbReference type="NCBI Taxonomy" id="449393"/>
    <lineage>
        <taxon>unclassified sequences</taxon>
        <taxon>metagenomes</taxon>
        <taxon>ecological metagenomes</taxon>
    </lineage>
</organism>
<keyword evidence="1" id="KW-0560">Oxidoreductase</keyword>
<sequence length="372" mass="41591">MPYTEHTLRLLAPDGTLLVNDRTEAYHSAIGHLTEADFREFYRVMSVVRRFDVEAGNLQRQGHMALWVPSIGQEAAQVGSAFASRPQDHVFPAYREHSVGYIRGLDLVDIIRMLRGLTHGGWDPKKTNNFHLYTLVIGSHTLHATGYAMGISFDGACSTGDLEKDEAVIVYFGDGATSQGDTNEALIFAQSFQTPQLFFLQNNHWAISVPVRVQSRTPLFERAAGFGIPSVQIDGNDVLMSYAATRIMMDQARSGQGPQFIEAMTYRIGAHTTSDDPTKYRDEDELAFWQAHDPIDRFRAYLQGLGVEQAFFDSVATEADDYAADVRKRTLTLENPPTTDIFAHVFTEDHPVVTEQAAWLENYLSSFEQGPS</sequence>
<evidence type="ECO:0000259" key="2">
    <source>
        <dbReference type="Pfam" id="PF00676"/>
    </source>
</evidence>
<evidence type="ECO:0000256" key="1">
    <source>
        <dbReference type="ARBA" id="ARBA00023002"/>
    </source>
</evidence>
<dbReference type="GO" id="GO:0016624">
    <property type="term" value="F:oxidoreductase activity, acting on the aldehyde or oxo group of donors, disulfide as acceptor"/>
    <property type="evidence" value="ECO:0007669"/>
    <property type="project" value="InterPro"/>
</dbReference>
<dbReference type="SUPFAM" id="SSF52518">
    <property type="entry name" value="Thiamin diphosphate-binding fold (THDP-binding)"/>
    <property type="match status" value="1"/>
</dbReference>
<name>A0A6J6DJS9_9ZZZZ</name>
<dbReference type="PANTHER" id="PTHR43380">
    <property type="entry name" value="2-OXOISOVALERATE DEHYDROGENASE SUBUNIT ALPHA, MITOCHONDRIAL"/>
    <property type="match status" value="1"/>
</dbReference>
<dbReference type="PANTHER" id="PTHR43380:SF1">
    <property type="entry name" value="2-OXOISOVALERATE DEHYDROGENASE SUBUNIT ALPHA, MITOCHONDRIAL"/>
    <property type="match status" value="1"/>
</dbReference>
<dbReference type="InterPro" id="IPR001017">
    <property type="entry name" value="DH_E1"/>
</dbReference>
<dbReference type="Pfam" id="PF00676">
    <property type="entry name" value="E1_dh"/>
    <property type="match status" value="1"/>
</dbReference>
<evidence type="ECO:0000313" key="3">
    <source>
        <dbReference type="EMBL" id="CAB4563119.1"/>
    </source>
</evidence>
<reference evidence="3" key="1">
    <citation type="submission" date="2020-05" db="EMBL/GenBank/DDBJ databases">
        <authorList>
            <person name="Chiriac C."/>
            <person name="Salcher M."/>
            <person name="Ghai R."/>
            <person name="Kavagutti S V."/>
        </authorList>
    </citation>
    <scope>NUCLEOTIDE SEQUENCE</scope>
</reference>
<protein>
    <submittedName>
        <fullName evidence="3">Unannotated protein</fullName>
    </submittedName>
</protein>
<dbReference type="GO" id="GO:0009083">
    <property type="term" value="P:branched-chain amino acid catabolic process"/>
    <property type="evidence" value="ECO:0007669"/>
    <property type="project" value="TreeGrafter"/>
</dbReference>
<proteinExistence type="predicted"/>
<gene>
    <name evidence="3" type="ORF">UFOPK1684_00237</name>
</gene>
<dbReference type="InterPro" id="IPR050771">
    <property type="entry name" value="Alpha-ketoacid_DH_E1_comp"/>
</dbReference>
<dbReference type="InterPro" id="IPR029061">
    <property type="entry name" value="THDP-binding"/>
</dbReference>